<dbReference type="Gene3D" id="3.40.50.720">
    <property type="entry name" value="NAD(P)-binding Rossmann-like Domain"/>
    <property type="match status" value="1"/>
</dbReference>
<proteinExistence type="predicted"/>
<dbReference type="CDD" id="cd08948">
    <property type="entry name" value="5beta-POR_like_SDR_a"/>
    <property type="match status" value="1"/>
</dbReference>
<dbReference type="PANTHER" id="PTHR32487">
    <property type="entry name" value="3-OXO-DELTA(4,5)-STEROID 5-BETA-REDUCTASE"/>
    <property type="match status" value="1"/>
</dbReference>
<protein>
    <recommendedName>
        <fullName evidence="1">PRISE-like Rossmann-fold domain-containing protein</fullName>
    </recommendedName>
</protein>
<reference evidence="2 3" key="1">
    <citation type="journal article" date="2018" name="IMA Fungus">
        <title>IMA Genome-F 9: Draft genome sequence of Annulohypoxylon stygium, Aspergillus mulundensis, Berkeleyomyces basicola (syn. Thielaviopsis basicola), Ceratocystis smalleyi, two Cercospora beticola strains, Coleophoma cylindrospora, Fusarium fracticaudum, Phialophora cf. hyalina, and Morchella septimelata.</title>
        <authorList>
            <person name="Wingfield B.D."/>
            <person name="Bills G.F."/>
            <person name="Dong Y."/>
            <person name="Huang W."/>
            <person name="Nel W.J."/>
            <person name="Swalarsk-Parry B.S."/>
            <person name="Vaghefi N."/>
            <person name="Wilken P.M."/>
            <person name="An Z."/>
            <person name="de Beer Z.W."/>
            <person name="De Vos L."/>
            <person name="Chen L."/>
            <person name="Duong T.A."/>
            <person name="Gao Y."/>
            <person name="Hammerbacher A."/>
            <person name="Kikkert J.R."/>
            <person name="Li Y."/>
            <person name="Li H."/>
            <person name="Li K."/>
            <person name="Li Q."/>
            <person name="Liu X."/>
            <person name="Ma X."/>
            <person name="Naidoo K."/>
            <person name="Pethybridge S.J."/>
            <person name="Sun J."/>
            <person name="Steenkamp E.T."/>
            <person name="van der Nest M.A."/>
            <person name="van Wyk S."/>
            <person name="Wingfield M.J."/>
            <person name="Xiong C."/>
            <person name="Yue Q."/>
            <person name="Zhang X."/>
        </authorList>
    </citation>
    <scope>NUCLEOTIDE SEQUENCE [LARGE SCALE GENOMIC DNA]</scope>
    <source>
        <strain evidence="2 3">DSM 5745</strain>
    </source>
</reference>
<name>A0A3D8S4R7_9EURO</name>
<evidence type="ECO:0000259" key="1">
    <source>
        <dbReference type="Pfam" id="PF22917"/>
    </source>
</evidence>
<dbReference type="OrthoDB" id="1731983at2759"/>
<dbReference type="EMBL" id="PVWQ01000005">
    <property type="protein sequence ID" value="RDW81275.1"/>
    <property type="molecule type" value="Genomic_DNA"/>
</dbReference>
<dbReference type="Proteomes" id="UP000256690">
    <property type="component" value="Unassembled WGS sequence"/>
</dbReference>
<sequence>MTLAKNVALVFGASGISGWAVTKCALSYPTPTTFTRVIGLTNRPLPLEKSGLPQDPRLELHSGVNLRGSLDEVLAQLQEKVPNLEEVTHVYYLAYSNATAYSVDVMAIRDINVGMTYNAVHAVDRLCKNLKFFVLQTGTNNYGVAVFRFQEHIEINPPLREDSPRIPSPWGDEIFYYAQVDLLKEANRGKSWKWCEVRPDQIVGHVPIPTSMTYVEPLALYLMLYRYVHGAGSTVIFPGPYTNYTHTYTSSSQDIIARSELYLSIEKPDQAHGEAFNTADSATPDPWTIVWPQICEYFGLKGQGAALEDKGWKDIDKWWVAHQGEYQRMCGEYGLRAREIPQETWTFMAAGFSFLGRDREMSLDKIRSLGFSEEYPAAAGYLKVFERLEGERIIPGKGEWRE</sequence>
<dbReference type="InterPro" id="IPR055222">
    <property type="entry name" value="PRISE-like_Rossmann-fold"/>
</dbReference>
<dbReference type="InterPro" id="IPR036291">
    <property type="entry name" value="NAD(P)-bd_dom_sf"/>
</dbReference>
<keyword evidence="3" id="KW-1185">Reference proteome</keyword>
<dbReference type="RefSeq" id="XP_026604328.1">
    <property type="nucleotide sequence ID" value="XM_026746848.1"/>
</dbReference>
<dbReference type="STRING" id="1810919.A0A3D8S4R7"/>
<dbReference type="GeneID" id="38115202"/>
<evidence type="ECO:0000313" key="2">
    <source>
        <dbReference type="EMBL" id="RDW81275.1"/>
    </source>
</evidence>
<dbReference type="AlphaFoldDB" id="A0A3D8S4R7"/>
<accession>A0A3D8S4R7</accession>
<feature type="domain" description="PRISE-like Rossmann-fold" evidence="1">
    <location>
        <begin position="8"/>
        <end position="395"/>
    </location>
</feature>
<comment type="caution">
    <text evidence="2">The sequence shown here is derived from an EMBL/GenBank/DDBJ whole genome shotgun (WGS) entry which is preliminary data.</text>
</comment>
<evidence type="ECO:0000313" key="3">
    <source>
        <dbReference type="Proteomes" id="UP000256690"/>
    </source>
</evidence>
<dbReference type="PANTHER" id="PTHR32487:SF8">
    <property type="entry name" value="NAD-DEPENDENT EPIMERASE_DEHYDRATASE DOMAIN-CONTAINING PROTEIN"/>
    <property type="match status" value="1"/>
</dbReference>
<organism evidence="2 3">
    <name type="scientific">Aspergillus mulundensis</name>
    <dbReference type="NCBI Taxonomy" id="1810919"/>
    <lineage>
        <taxon>Eukaryota</taxon>
        <taxon>Fungi</taxon>
        <taxon>Dikarya</taxon>
        <taxon>Ascomycota</taxon>
        <taxon>Pezizomycotina</taxon>
        <taxon>Eurotiomycetes</taxon>
        <taxon>Eurotiomycetidae</taxon>
        <taxon>Eurotiales</taxon>
        <taxon>Aspergillaceae</taxon>
        <taxon>Aspergillus</taxon>
        <taxon>Aspergillus subgen. Nidulantes</taxon>
    </lineage>
</organism>
<dbReference type="Pfam" id="PF22917">
    <property type="entry name" value="PRISE"/>
    <property type="match status" value="1"/>
</dbReference>
<gene>
    <name evidence="2" type="ORF">DSM5745_04832</name>
</gene>
<dbReference type="SUPFAM" id="SSF51735">
    <property type="entry name" value="NAD(P)-binding Rossmann-fold domains"/>
    <property type="match status" value="1"/>
</dbReference>